<evidence type="ECO:0000259" key="2">
    <source>
        <dbReference type="Pfam" id="PF03795"/>
    </source>
</evidence>
<keyword evidence="4" id="KW-1185">Reference proteome</keyword>
<accession>A0A7K1FV95</accession>
<evidence type="ECO:0000313" key="3">
    <source>
        <dbReference type="EMBL" id="MTD16754.1"/>
    </source>
</evidence>
<proteinExistence type="inferred from homology"/>
<dbReference type="PANTHER" id="PTHR35174:SF3">
    <property type="entry name" value="BLL7171 PROTEIN"/>
    <property type="match status" value="1"/>
</dbReference>
<dbReference type="Gene3D" id="3.30.70.1060">
    <property type="entry name" value="Dimeric alpha+beta barrel"/>
    <property type="match status" value="1"/>
</dbReference>
<reference evidence="3 4" key="1">
    <citation type="submission" date="2019-11" db="EMBL/GenBank/DDBJ databases">
        <authorList>
            <person name="Jiang L.-Q."/>
        </authorList>
    </citation>
    <scope>NUCLEOTIDE SEQUENCE [LARGE SCALE GENOMIC DNA]</scope>
    <source>
        <strain evidence="3 4">YIM 132087</strain>
    </source>
</reference>
<organism evidence="3 4">
    <name type="scientific">Nakamurella alba</name>
    <dbReference type="NCBI Taxonomy" id="2665158"/>
    <lineage>
        <taxon>Bacteria</taxon>
        <taxon>Bacillati</taxon>
        <taxon>Actinomycetota</taxon>
        <taxon>Actinomycetes</taxon>
        <taxon>Nakamurellales</taxon>
        <taxon>Nakamurellaceae</taxon>
        <taxon>Nakamurella</taxon>
    </lineage>
</organism>
<dbReference type="Proteomes" id="UP000460221">
    <property type="component" value="Unassembled WGS sequence"/>
</dbReference>
<evidence type="ECO:0000256" key="1">
    <source>
        <dbReference type="ARBA" id="ARBA00007689"/>
    </source>
</evidence>
<comment type="similarity">
    <text evidence="1">Belongs to the YciI family.</text>
</comment>
<dbReference type="SUPFAM" id="SSF54909">
    <property type="entry name" value="Dimeric alpha+beta barrel"/>
    <property type="match status" value="1"/>
</dbReference>
<sequence>MALYLALTYTADVNWWDAEHAEELAEYRGWAVEHADALRSSALLHPTPTATVVRVDSARGGQVITTDGPYAETKEALTGYYVIEAEDLDQAVAMAAQLPAARNGAVEIRPLIAFR</sequence>
<dbReference type="AlphaFoldDB" id="A0A7K1FV95"/>
<dbReference type="PANTHER" id="PTHR35174">
    <property type="entry name" value="BLL7171 PROTEIN-RELATED"/>
    <property type="match status" value="1"/>
</dbReference>
<feature type="domain" description="YCII-related" evidence="2">
    <location>
        <begin position="19"/>
        <end position="114"/>
    </location>
</feature>
<dbReference type="RefSeq" id="WP_322098331.1">
    <property type="nucleotide sequence ID" value="NZ_WLYK01000011.1"/>
</dbReference>
<comment type="caution">
    <text evidence="3">The sequence shown here is derived from an EMBL/GenBank/DDBJ whole genome shotgun (WGS) entry which is preliminary data.</text>
</comment>
<dbReference type="InterPro" id="IPR011008">
    <property type="entry name" value="Dimeric_a/b-barrel"/>
</dbReference>
<dbReference type="EMBL" id="WLYK01000011">
    <property type="protein sequence ID" value="MTD16754.1"/>
    <property type="molecule type" value="Genomic_DNA"/>
</dbReference>
<dbReference type="InterPro" id="IPR005545">
    <property type="entry name" value="YCII"/>
</dbReference>
<evidence type="ECO:0000313" key="4">
    <source>
        <dbReference type="Proteomes" id="UP000460221"/>
    </source>
</evidence>
<gene>
    <name evidence="3" type="ORF">GIS00_22715</name>
</gene>
<name>A0A7K1FV95_9ACTN</name>
<dbReference type="Pfam" id="PF03795">
    <property type="entry name" value="YCII"/>
    <property type="match status" value="1"/>
</dbReference>
<protein>
    <submittedName>
        <fullName evidence="3">Transcription initiation protein</fullName>
    </submittedName>
</protein>